<sequence length="172" mass="19884">MNKNHELYYDEIDSLRKFRSKIETHAIYKEDLDSFSDEYEELVAQAKVITRVSDRLQKKLDNANMQIREQNDEIKDKNVQLADTVTQLAKAKVGRKASTILLTVAVVLFILEQLLLEPIIDEYFDTQFVSLGILGALFLLIKFSEGALENYFMNKEKSKILQKEENGQFNAT</sequence>
<gene>
    <name evidence="3" type="ORF">SAMN05421640_3303</name>
</gene>
<reference evidence="3 4" key="1">
    <citation type="submission" date="2017-06" db="EMBL/GenBank/DDBJ databases">
        <authorList>
            <person name="Kim H.J."/>
            <person name="Triplett B.A."/>
        </authorList>
    </citation>
    <scope>NUCLEOTIDE SEQUENCE [LARGE SCALE GENOMIC DNA]</scope>
    <source>
        <strain evidence="3 4">DSM 19307</strain>
    </source>
</reference>
<keyword evidence="2" id="KW-0812">Transmembrane</keyword>
<dbReference type="AlphaFoldDB" id="A0A239LI48"/>
<dbReference type="OrthoDB" id="980907at2"/>
<feature type="transmembrane region" description="Helical" evidence="2">
    <location>
        <begin position="128"/>
        <end position="148"/>
    </location>
</feature>
<accession>A0A239LI48</accession>
<keyword evidence="1" id="KW-0175">Coiled coil</keyword>
<keyword evidence="4" id="KW-1185">Reference proteome</keyword>
<feature type="coiled-coil region" evidence="1">
    <location>
        <begin position="53"/>
        <end position="84"/>
    </location>
</feature>
<evidence type="ECO:0000256" key="1">
    <source>
        <dbReference type="SAM" id="Coils"/>
    </source>
</evidence>
<protein>
    <submittedName>
        <fullName evidence="3">Uncharacterized protein</fullName>
    </submittedName>
</protein>
<evidence type="ECO:0000313" key="4">
    <source>
        <dbReference type="Proteomes" id="UP000198393"/>
    </source>
</evidence>
<proteinExistence type="predicted"/>
<feature type="transmembrane region" description="Helical" evidence="2">
    <location>
        <begin position="97"/>
        <end position="116"/>
    </location>
</feature>
<name>A0A239LI48_EKHLU</name>
<evidence type="ECO:0000313" key="3">
    <source>
        <dbReference type="EMBL" id="SNT30347.1"/>
    </source>
</evidence>
<keyword evidence="2" id="KW-1133">Transmembrane helix</keyword>
<dbReference type="EMBL" id="FZPD01000005">
    <property type="protein sequence ID" value="SNT30347.1"/>
    <property type="molecule type" value="Genomic_DNA"/>
</dbReference>
<keyword evidence="2" id="KW-0472">Membrane</keyword>
<dbReference type="Proteomes" id="UP000198393">
    <property type="component" value="Unassembled WGS sequence"/>
</dbReference>
<evidence type="ECO:0000256" key="2">
    <source>
        <dbReference type="SAM" id="Phobius"/>
    </source>
</evidence>
<dbReference type="RefSeq" id="WP_089357964.1">
    <property type="nucleotide sequence ID" value="NZ_FZPD01000005.1"/>
</dbReference>
<organism evidence="3 4">
    <name type="scientific">Ekhidna lutea</name>
    <dbReference type="NCBI Taxonomy" id="447679"/>
    <lineage>
        <taxon>Bacteria</taxon>
        <taxon>Pseudomonadati</taxon>
        <taxon>Bacteroidota</taxon>
        <taxon>Cytophagia</taxon>
        <taxon>Cytophagales</taxon>
        <taxon>Reichenbachiellaceae</taxon>
        <taxon>Ekhidna</taxon>
    </lineage>
</organism>